<name>A0A4Q0M8A7_9SPHI</name>
<sequence length="328" mass="37895">MCPSEIPIGSTPLVSVIIPVYKVEKYLRRCVDSVLIQSYSNLEIFLVNDGSPDNCGKICDDYSKADSRIKVIHKENGGLSDARNAAIDLAEGKYITFIDSDDFVTIDYIETLVSLAVSHDADIAVSQFVYYRDNGEYLIHQPKETTKVFDSRNAIETMLYQRDFETSAWGKLYRVSLFKGDVRYPKGLLYEDLATTYKLIALSNRIAVTNKISYYYYLRDDSIIGNNFSPKKMDILTIANNMLRTFEDQMPGLLLPLKCRLTSLYLTVFLQIKQRNEFCDILWYKIKEYRNVVLFDNNARLKTRLACLLSYFGSSSIRFFFNFINERK</sequence>
<accession>A0A4Q0M8A7</accession>
<keyword evidence="2 4" id="KW-0808">Transferase</keyword>
<feature type="domain" description="Glycosyltransferase 2-like" evidence="3">
    <location>
        <begin position="15"/>
        <end position="177"/>
    </location>
</feature>
<comment type="caution">
    <text evidence="4">The sequence shown here is derived from an EMBL/GenBank/DDBJ whole genome shotgun (WGS) entry which is preliminary data.</text>
</comment>
<reference evidence="4 5" key="1">
    <citation type="submission" date="2018-12" db="EMBL/GenBank/DDBJ databases">
        <title>The Draft Genome Sequence of the Soil Bacterium Pedobacter tournemirensis R1.</title>
        <authorList>
            <person name="He J."/>
        </authorList>
    </citation>
    <scope>NUCLEOTIDE SEQUENCE [LARGE SCALE GENOMIC DNA]</scope>
    <source>
        <strain evidence="4 5">R1</strain>
    </source>
</reference>
<dbReference type="PANTHER" id="PTHR22916">
    <property type="entry name" value="GLYCOSYLTRANSFERASE"/>
    <property type="match status" value="1"/>
</dbReference>
<evidence type="ECO:0000256" key="2">
    <source>
        <dbReference type="ARBA" id="ARBA00022679"/>
    </source>
</evidence>
<dbReference type="InterPro" id="IPR001173">
    <property type="entry name" value="Glyco_trans_2-like"/>
</dbReference>
<proteinExistence type="predicted"/>
<dbReference type="Pfam" id="PF00535">
    <property type="entry name" value="Glycos_transf_2"/>
    <property type="match status" value="1"/>
</dbReference>
<evidence type="ECO:0000259" key="3">
    <source>
        <dbReference type="Pfam" id="PF00535"/>
    </source>
</evidence>
<evidence type="ECO:0000313" key="5">
    <source>
        <dbReference type="Proteomes" id="UP000290848"/>
    </source>
</evidence>
<dbReference type="SUPFAM" id="SSF53448">
    <property type="entry name" value="Nucleotide-diphospho-sugar transferases"/>
    <property type="match status" value="1"/>
</dbReference>
<organism evidence="4 5">
    <name type="scientific">Arcticibacter tournemirensis</name>
    <dbReference type="NCBI Taxonomy" id="699437"/>
    <lineage>
        <taxon>Bacteria</taxon>
        <taxon>Pseudomonadati</taxon>
        <taxon>Bacteroidota</taxon>
        <taxon>Sphingobacteriia</taxon>
        <taxon>Sphingobacteriales</taxon>
        <taxon>Sphingobacteriaceae</taxon>
        <taxon>Arcticibacter</taxon>
    </lineage>
</organism>
<dbReference type="PANTHER" id="PTHR22916:SF51">
    <property type="entry name" value="GLYCOSYLTRANSFERASE EPSH-RELATED"/>
    <property type="match status" value="1"/>
</dbReference>
<dbReference type="EMBL" id="RXOC01000007">
    <property type="protein sequence ID" value="RXF69357.1"/>
    <property type="molecule type" value="Genomic_DNA"/>
</dbReference>
<evidence type="ECO:0000313" key="4">
    <source>
        <dbReference type="EMBL" id="RXF69357.1"/>
    </source>
</evidence>
<protein>
    <submittedName>
        <fullName evidence="4">Glycosyltransferase</fullName>
    </submittedName>
</protein>
<dbReference type="RefSeq" id="WP_128769630.1">
    <property type="nucleotide sequence ID" value="NZ_RXOC01000007.1"/>
</dbReference>
<evidence type="ECO:0000256" key="1">
    <source>
        <dbReference type="ARBA" id="ARBA00022676"/>
    </source>
</evidence>
<dbReference type="AlphaFoldDB" id="A0A4Q0M8A7"/>
<dbReference type="CDD" id="cd00761">
    <property type="entry name" value="Glyco_tranf_GTA_type"/>
    <property type="match status" value="1"/>
</dbReference>
<dbReference type="Gene3D" id="3.90.550.10">
    <property type="entry name" value="Spore Coat Polysaccharide Biosynthesis Protein SpsA, Chain A"/>
    <property type="match status" value="1"/>
</dbReference>
<dbReference type="Proteomes" id="UP000290848">
    <property type="component" value="Unassembled WGS sequence"/>
</dbReference>
<gene>
    <name evidence="4" type="ORF">EKH83_11765</name>
</gene>
<dbReference type="InterPro" id="IPR029044">
    <property type="entry name" value="Nucleotide-diphossugar_trans"/>
</dbReference>
<dbReference type="GO" id="GO:0016758">
    <property type="term" value="F:hexosyltransferase activity"/>
    <property type="evidence" value="ECO:0007669"/>
    <property type="project" value="UniProtKB-ARBA"/>
</dbReference>
<keyword evidence="1" id="KW-0328">Glycosyltransferase</keyword>